<dbReference type="SUPFAM" id="SSF51338">
    <property type="entry name" value="Composite domain of metallo-dependent hydrolases"/>
    <property type="match status" value="1"/>
</dbReference>
<accession>A0A1H2EWL9</accession>
<evidence type="ECO:0000256" key="6">
    <source>
        <dbReference type="HAMAP-Rule" id="MF_00220"/>
    </source>
</evidence>
<dbReference type="InterPro" id="IPR024403">
    <property type="entry name" value="DHOase_cat"/>
</dbReference>
<comment type="pathway">
    <text evidence="6">Pyrimidine metabolism; UMP biosynthesis via de novo pathway; (S)-dihydroorotate from bicarbonate: step 3/3.</text>
</comment>
<evidence type="ECO:0000256" key="1">
    <source>
        <dbReference type="ARBA" id="ARBA00002368"/>
    </source>
</evidence>
<feature type="active site" evidence="6">
    <location>
        <position position="319"/>
    </location>
</feature>
<reference evidence="9" key="1">
    <citation type="submission" date="2016-10" db="EMBL/GenBank/DDBJ databases">
        <authorList>
            <person name="Varghese N."/>
            <person name="Submissions S."/>
        </authorList>
    </citation>
    <scope>NUCLEOTIDE SEQUENCE [LARGE SCALE GENOMIC DNA]</scope>
    <source>
        <strain evidence="9">DSM 3384</strain>
    </source>
</reference>
<dbReference type="GO" id="GO:0004151">
    <property type="term" value="F:dihydroorotase activity"/>
    <property type="evidence" value="ECO:0007669"/>
    <property type="project" value="UniProtKB-UniRule"/>
</dbReference>
<dbReference type="InterPro" id="IPR004722">
    <property type="entry name" value="DHOase"/>
</dbReference>
<feature type="binding site" evidence="6">
    <location>
        <position position="108"/>
    </location>
    <ligand>
        <name>substrate</name>
    </ligand>
</feature>
<keyword evidence="5 6" id="KW-0665">Pyrimidine biosynthesis</keyword>
<dbReference type="GO" id="GO:0005737">
    <property type="term" value="C:cytoplasm"/>
    <property type="evidence" value="ECO:0007669"/>
    <property type="project" value="TreeGrafter"/>
</dbReference>
<dbReference type="Gene3D" id="2.30.40.10">
    <property type="entry name" value="Urease, subunit C, domain 1"/>
    <property type="match status" value="1"/>
</dbReference>
<feature type="binding site" evidence="6">
    <location>
        <position position="74"/>
    </location>
    <ligand>
        <name>Zn(2+)</name>
        <dbReference type="ChEBI" id="CHEBI:29105"/>
        <label>1</label>
    </ligand>
</feature>
<feature type="binding site" evidence="6">
    <location>
        <position position="323"/>
    </location>
    <ligand>
        <name>substrate</name>
    </ligand>
</feature>
<dbReference type="RefSeq" id="WP_092232027.1">
    <property type="nucleotide sequence ID" value="NZ_FNLL01000003.1"/>
</dbReference>
<feature type="binding site" evidence="6">
    <location>
        <position position="292"/>
    </location>
    <ligand>
        <name>substrate</name>
    </ligand>
</feature>
<feature type="binding site" evidence="6">
    <location>
        <begin position="337"/>
        <end position="338"/>
    </location>
    <ligand>
        <name>substrate</name>
    </ligand>
</feature>
<keyword evidence="4 6" id="KW-0378">Hydrolase</keyword>
<comment type="similarity">
    <text evidence="2 6">Belongs to the metallo-dependent hydrolases superfamily. DHOase family. Class I DHOase subfamily.</text>
</comment>
<dbReference type="InterPro" id="IPR011059">
    <property type="entry name" value="Metal-dep_hydrolase_composite"/>
</dbReference>
<dbReference type="GO" id="GO:0044205">
    <property type="term" value="P:'de novo' UMP biosynthetic process"/>
    <property type="evidence" value="ECO:0007669"/>
    <property type="project" value="UniProtKB-UniRule"/>
</dbReference>
<dbReference type="InterPro" id="IPR050138">
    <property type="entry name" value="DHOase/Allantoinase_Hydrolase"/>
</dbReference>
<dbReference type="Proteomes" id="UP000199608">
    <property type="component" value="Unassembled WGS sequence"/>
</dbReference>
<dbReference type="EC" id="3.5.2.3" evidence="6"/>
<evidence type="ECO:0000313" key="9">
    <source>
        <dbReference type="Proteomes" id="UP000199608"/>
    </source>
</evidence>
<feature type="binding site" evidence="6">
    <location>
        <position position="166"/>
    </location>
    <ligand>
        <name>Zn(2+)</name>
        <dbReference type="ChEBI" id="CHEBI:29105"/>
        <label>2</label>
    </ligand>
</feature>
<dbReference type="GO" id="GO:0008270">
    <property type="term" value="F:zinc ion binding"/>
    <property type="evidence" value="ECO:0007669"/>
    <property type="project" value="UniProtKB-UniRule"/>
</dbReference>
<evidence type="ECO:0000313" key="8">
    <source>
        <dbReference type="EMBL" id="SDT99449.1"/>
    </source>
</evidence>
<dbReference type="PROSITE" id="PS00483">
    <property type="entry name" value="DIHYDROOROTASE_2"/>
    <property type="match status" value="1"/>
</dbReference>
<keyword evidence="3 6" id="KW-0479">Metal-binding</keyword>
<dbReference type="AlphaFoldDB" id="A0A1H2EWL9"/>
<dbReference type="CDD" id="cd01317">
    <property type="entry name" value="DHOase_IIa"/>
    <property type="match status" value="1"/>
</dbReference>
<dbReference type="InterPro" id="IPR002195">
    <property type="entry name" value="Dihydroorotase_CS"/>
</dbReference>
<gene>
    <name evidence="6" type="primary">pyrC</name>
    <name evidence="8" type="ORF">SAMN04487931_103399</name>
</gene>
<dbReference type="Pfam" id="PF12890">
    <property type="entry name" value="DHOase"/>
    <property type="match status" value="1"/>
</dbReference>
<dbReference type="GO" id="GO:0004038">
    <property type="term" value="F:allantoinase activity"/>
    <property type="evidence" value="ECO:0007669"/>
    <property type="project" value="TreeGrafter"/>
</dbReference>
<dbReference type="HAMAP" id="MF_00220_B">
    <property type="entry name" value="PyrC_classI_B"/>
    <property type="match status" value="1"/>
</dbReference>
<protein>
    <recommendedName>
        <fullName evidence="6">Dihydroorotase</fullName>
        <shortName evidence="6">DHOase</shortName>
        <ecNumber evidence="6">3.5.2.3</ecNumber>
    </recommendedName>
</protein>
<dbReference type="UniPathway" id="UPA00070">
    <property type="reaction ID" value="UER00117"/>
</dbReference>
<feature type="binding site" evidence="6">
    <location>
        <position position="319"/>
    </location>
    <ligand>
        <name>Zn(2+)</name>
        <dbReference type="ChEBI" id="CHEBI:29105"/>
        <label>1</label>
    </ligand>
</feature>
<feature type="binding site" evidence="6">
    <location>
        <begin position="76"/>
        <end position="78"/>
    </location>
    <ligand>
        <name>substrate</name>
    </ligand>
</feature>
<feature type="binding site" evidence="6">
    <location>
        <position position="246"/>
    </location>
    <ligand>
        <name>Zn(2+)</name>
        <dbReference type="ChEBI" id="CHEBI:29105"/>
        <label>2</label>
    </ligand>
</feature>
<evidence type="ECO:0000256" key="4">
    <source>
        <dbReference type="ARBA" id="ARBA00022801"/>
    </source>
</evidence>
<sequence>MQTLIKGARVLDPGKIDEKKDILIKNNLIEAIIDPIVDPTIDPIADLDENKTESGINVIDAKGMIVVPGLIDIHVHLREPGQEYKENIETGLAAAARGGFAAVCSMPNTIPVNDNRQVTQFIIHRANELGLSKVYPTGAITQGSMGNTLAEIYDMKKAGIVAVTDDGKPVENSNLMRRALEYCKGLDMPVFVHAEDLSIVDGGSMNEGPFATARGIKGIPNAAETIMVVRDIALCELTGAWVHFCHISTRESVEAIRQAKKRGARVTCETAPHYFTLTDEDVKDYNTNFKMNPPLRSEEDRQAVIQGLSDGTIDVIASDHAPHSVMEKDVEFDMAAFGIVGLETSLSLSLKLVHNGVLTLEALVNKMAKNPAKIIGLNNDIKSGNFADLTIIDPDHAYEIDPETFKSKSRNTPFSGLKVRGSAFLTMVNGRVVYQRD</sequence>
<dbReference type="NCBIfam" id="TIGR00857">
    <property type="entry name" value="pyrC_multi"/>
    <property type="match status" value="1"/>
</dbReference>
<organism evidence="8 9">
    <name type="scientific">Desulfobacula phenolica</name>
    <dbReference type="NCBI Taxonomy" id="90732"/>
    <lineage>
        <taxon>Bacteria</taxon>
        <taxon>Pseudomonadati</taxon>
        <taxon>Thermodesulfobacteriota</taxon>
        <taxon>Desulfobacteria</taxon>
        <taxon>Desulfobacterales</taxon>
        <taxon>Desulfobacteraceae</taxon>
        <taxon>Desulfobacula</taxon>
    </lineage>
</organism>
<evidence type="ECO:0000256" key="5">
    <source>
        <dbReference type="ARBA" id="ARBA00022975"/>
    </source>
</evidence>
<evidence type="ECO:0000256" key="2">
    <source>
        <dbReference type="ARBA" id="ARBA00010286"/>
    </source>
</evidence>
<comment type="catalytic activity">
    <reaction evidence="6">
        <text>(S)-dihydroorotate + H2O = N-carbamoyl-L-aspartate + H(+)</text>
        <dbReference type="Rhea" id="RHEA:24296"/>
        <dbReference type="ChEBI" id="CHEBI:15377"/>
        <dbReference type="ChEBI" id="CHEBI:15378"/>
        <dbReference type="ChEBI" id="CHEBI:30864"/>
        <dbReference type="ChEBI" id="CHEBI:32814"/>
        <dbReference type="EC" id="3.5.2.3"/>
    </reaction>
</comment>
<name>A0A1H2EWL9_9BACT</name>
<keyword evidence="6" id="KW-0862">Zinc</keyword>
<feature type="binding site" evidence="6">
    <location>
        <position position="166"/>
    </location>
    <ligand>
        <name>Zn(2+)</name>
        <dbReference type="ChEBI" id="CHEBI:29105"/>
        <label>1</label>
    </ligand>
</feature>
<evidence type="ECO:0000256" key="3">
    <source>
        <dbReference type="ARBA" id="ARBA00022723"/>
    </source>
</evidence>
<dbReference type="SUPFAM" id="SSF51556">
    <property type="entry name" value="Metallo-dependent hydrolases"/>
    <property type="match status" value="1"/>
</dbReference>
<keyword evidence="9" id="KW-1185">Reference proteome</keyword>
<feature type="domain" description="Dihydroorotase catalytic" evidence="7">
    <location>
        <begin position="63"/>
        <end position="252"/>
    </location>
</feature>
<proteinExistence type="inferred from homology"/>
<dbReference type="InterPro" id="IPR032466">
    <property type="entry name" value="Metal_Hydrolase"/>
</dbReference>
<feature type="binding site" evidence="6">
    <location>
        <position position="76"/>
    </location>
    <ligand>
        <name>Zn(2+)</name>
        <dbReference type="ChEBI" id="CHEBI:29105"/>
        <label>1</label>
    </ligand>
</feature>
<evidence type="ECO:0000259" key="7">
    <source>
        <dbReference type="Pfam" id="PF12890"/>
    </source>
</evidence>
<comment type="function">
    <text evidence="1 6">Catalyzes the reversible cyclization of carbamoyl aspartate to dihydroorotate.</text>
</comment>
<dbReference type="PROSITE" id="PS00482">
    <property type="entry name" value="DIHYDROOROTASE_1"/>
    <property type="match status" value="1"/>
</dbReference>
<comment type="cofactor">
    <cofactor evidence="6">
        <name>Zn(2+)</name>
        <dbReference type="ChEBI" id="CHEBI:29105"/>
    </cofactor>
    <text evidence="6">Binds 2 Zn(2+) ions per subunit.</text>
</comment>
<dbReference type="PANTHER" id="PTHR43668">
    <property type="entry name" value="ALLANTOINASE"/>
    <property type="match status" value="1"/>
</dbReference>
<feature type="binding site" evidence="6">
    <location>
        <position position="193"/>
    </location>
    <ligand>
        <name>Zn(2+)</name>
        <dbReference type="ChEBI" id="CHEBI:29105"/>
        <label>2</label>
    </ligand>
</feature>
<dbReference type="PANTHER" id="PTHR43668:SF2">
    <property type="entry name" value="ALLANTOINASE"/>
    <property type="match status" value="1"/>
</dbReference>
<dbReference type="EMBL" id="FNLL01000003">
    <property type="protein sequence ID" value="SDT99449.1"/>
    <property type="molecule type" value="Genomic_DNA"/>
</dbReference>
<dbReference type="Gene3D" id="3.20.20.140">
    <property type="entry name" value="Metal-dependent hydrolases"/>
    <property type="match status" value="1"/>
</dbReference>
<dbReference type="GO" id="GO:0006145">
    <property type="term" value="P:purine nucleobase catabolic process"/>
    <property type="evidence" value="ECO:0007669"/>
    <property type="project" value="TreeGrafter"/>
</dbReference>